<dbReference type="GO" id="GO:0003723">
    <property type="term" value="F:RNA binding"/>
    <property type="evidence" value="ECO:0007669"/>
    <property type="project" value="UniProtKB-KW"/>
</dbReference>
<dbReference type="Gene3D" id="3.30.420.10">
    <property type="entry name" value="Ribonuclease H-like superfamily/Ribonuclease H"/>
    <property type="match status" value="1"/>
</dbReference>
<evidence type="ECO:0000256" key="8">
    <source>
        <dbReference type="ARBA" id="ARBA00022723"/>
    </source>
</evidence>
<keyword evidence="6" id="KW-0963">Cytoplasm</keyword>
<reference evidence="16 17" key="1">
    <citation type="journal article" date="2016" name="BMC Genomics">
        <title>Comparative genomic and transcriptomic analyses of the Fuzhuan brick tea-fermentation fungus Aspergillus cristatus.</title>
        <authorList>
            <person name="Ge Y."/>
            <person name="Wang Y."/>
            <person name="Liu Y."/>
            <person name="Tan Y."/>
            <person name="Ren X."/>
            <person name="Zhang X."/>
            <person name="Hyde K.D."/>
            <person name="Liu Y."/>
            <person name="Liu Z."/>
        </authorList>
    </citation>
    <scope>NUCLEOTIDE SEQUENCE [LARGE SCALE GENOMIC DNA]</scope>
    <source>
        <strain evidence="16 17">GZAAS20.1005</strain>
    </source>
</reference>
<dbReference type="Pfam" id="PF04857">
    <property type="entry name" value="CAF1"/>
    <property type="match status" value="2"/>
</dbReference>
<evidence type="ECO:0000256" key="9">
    <source>
        <dbReference type="ARBA" id="ARBA00022801"/>
    </source>
</evidence>
<dbReference type="STRING" id="573508.A0A1E3B3E9"/>
<keyword evidence="14" id="KW-0539">Nucleus</keyword>
<evidence type="ECO:0000256" key="14">
    <source>
        <dbReference type="ARBA" id="ARBA00023242"/>
    </source>
</evidence>
<dbReference type="EC" id="3.1.13.4" evidence="5"/>
<evidence type="ECO:0000256" key="5">
    <source>
        <dbReference type="ARBA" id="ARBA00012161"/>
    </source>
</evidence>
<dbReference type="InterPro" id="IPR039637">
    <property type="entry name" value="CNOT7/CNOT8/Pop2"/>
</dbReference>
<keyword evidence="8" id="KW-0479">Metal-binding</keyword>
<keyword evidence="7" id="KW-0540">Nuclease</keyword>
<dbReference type="FunFam" id="3.30.420.10:FF:000056">
    <property type="entry name" value="CCR4-NOT core complex subunit Caf1"/>
    <property type="match status" value="1"/>
</dbReference>
<evidence type="ECO:0000256" key="10">
    <source>
        <dbReference type="ARBA" id="ARBA00022839"/>
    </source>
</evidence>
<accession>A0A1E3B3E9</accession>
<dbReference type="GO" id="GO:0030014">
    <property type="term" value="C:CCR4-NOT complex"/>
    <property type="evidence" value="ECO:0007669"/>
    <property type="project" value="InterPro"/>
</dbReference>
<proteinExistence type="inferred from homology"/>
<sequence>MPPPVGRYGPSGLSAPYAQQLQQAHLQHQQQQQQQQQSQHHPTAAHAQSTNSALPPPSLGGHPGFAAANPNTNINPFTLSGAAGITNGMPVAGFAGAAAAAAGAGGAGGDGGGTGLASHAAQMGFARGAQMQQQQLHQGHDGRLALESKAGAAVKTRIRDVWKHNLAQEMAVLRHLVEKYPYISMDTEFPGIVARPIGAFTNKADYHYQTLRCNVDLLKMIQLGITLFSPEGEVPPPNATDPNGQPYGNSLVPAPCTWQFNFKFSLEDDMYAQESTAMLAKAGIDFATHDKNGIDPFEFGALLISSGLVLLDDAHWISFHSGYDFGYLMKIMLCNPLPDKEEDFHKLLNIFFPSLYDIKYLMKHAGRNQAVNDTPLTPAAAQILTNLGQKSGLQDIADELGVKRVGIAHQAGSDSLVTGEIYWKMRQIVFNGSIDENKYSGQIWGLNGQMPAFTYHMGPHHTPNLNGATIYTATGTPSTPNAHTPQHHSLGMSALTPGGGLMGAFQAAKS</sequence>
<dbReference type="PANTHER" id="PTHR10797">
    <property type="entry name" value="CCR4-NOT TRANSCRIPTION COMPLEX SUBUNIT"/>
    <property type="match status" value="1"/>
</dbReference>
<name>A0A1E3B3E9_ASPCR</name>
<dbReference type="GO" id="GO:0005634">
    <property type="term" value="C:nucleus"/>
    <property type="evidence" value="ECO:0007669"/>
    <property type="project" value="UniProtKB-SubCell"/>
</dbReference>
<evidence type="ECO:0000313" key="16">
    <source>
        <dbReference type="EMBL" id="ODM15418.1"/>
    </source>
</evidence>
<feature type="region of interest" description="Disordered" evidence="15">
    <location>
        <begin position="1"/>
        <end position="67"/>
    </location>
</feature>
<dbReference type="SUPFAM" id="SSF53098">
    <property type="entry name" value="Ribonuclease H-like"/>
    <property type="match status" value="1"/>
</dbReference>
<comment type="catalytic activity">
    <reaction evidence="1">
        <text>Exonucleolytic cleavage of poly(A) to 5'-AMP.</text>
        <dbReference type="EC" id="3.1.13.4"/>
    </reaction>
</comment>
<evidence type="ECO:0000313" key="17">
    <source>
        <dbReference type="Proteomes" id="UP000094569"/>
    </source>
</evidence>
<dbReference type="AlphaFoldDB" id="A0A1E3B3E9"/>
<dbReference type="GO" id="GO:0004535">
    <property type="term" value="F:poly(A)-specific ribonuclease activity"/>
    <property type="evidence" value="ECO:0007669"/>
    <property type="project" value="UniProtKB-EC"/>
</dbReference>
<comment type="similarity">
    <text evidence="4">Belongs to the CAF1 family.</text>
</comment>
<evidence type="ECO:0000256" key="15">
    <source>
        <dbReference type="SAM" id="MobiDB-lite"/>
    </source>
</evidence>
<evidence type="ECO:0000256" key="6">
    <source>
        <dbReference type="ARBA" id="ARBA00022490"/>
    </source>
</evidence>
<dbReference type="InterPro" id="IPR012337">
    <property type="entry name" value="RNaseH-like_sf"/>
</dbReference>
<keyword evidence="13" id="KW-0804">Transcription</keyword>
<comment type="caution">
    <text evidence="16">The sequence shown here is derived from an EMBL/GenBank/DDBJ whole genome shotgun (WGS) entry which is preliminary data.</text>
</comment>
<organism evidence="16 17">
    <name type="scientific">Aspergillus cristatus</name>
    <name type="common">Chinese Fuzhuan brick tea-fermentation fungus</name>
    <name type="synonym">Eurotium cristatum</name>
    <dbReference type="NCBI Taxonomy" id="573508"/>
    <lineage>
        <taxon>Eukaryota</taxon>
        <taxon>Fungi</taxon>
        <taxon>Dikarya</taxon>
        <taxon>Ascomycota</taxon>
        <taxon>Pezizomycotina</taxon>
        <taxon>Eurotiomycetes</taxon>
        <taxon>Eurotiomycetidae</taxon>
        <taxon>Eurotiales</taxon>
        <taxon>Aspergillaceae</taxon>
        <taxon>Aspergillus</taxon>
        <taxon>Aspergillus subgen. Aspergillus</taxon>
    </lineage>
</organism>
<keyword evidence="17" id="KW-1185">Reference proteome</keyword>
<evidence type="ECO:0000256" key="7">
    <source>
        <dbReference type="ARBA" id="ARBA00022722"/>
    </source>
</evidence>
<dbReference type="EMBL" id="JXNT01000016">
    <property type="protein sequence ID" value="ODM15418.1"/>
    <property type="molecule type" value="Genomic_DNA"/>
</dbReference>
<keyword evidence="9" id="KW-0378">Hydrolase</keyword>
<evidence type="ECO:0000256" key="11">
    <source>
        <dbReference type="ARBA" id="ARBA00022884"/>
    </source>
</evidence>
<dbReference type="GO" id="GO:0046872">
    <property type="term" value="F:metal ion binding"/>
    <property type="evidence" value="ECO:0007669"/>
    <property type="project" value="UniProtKB-KW"/>
</dbReference>
<evidence type="ECO:0000256" key="1">
    <source>
        <dbReference type="ARBA" id="ARBA00001663"/>
    </source>
</evidence>
<evidence type="ECO:0000256" key="4">
    <source>
        <dbReference type="ARBA" id="ARBA00008372"/>
    </source>
</evidence>
<dbReference type="InterPro" id="IPR006941">
    <property type="entry name" value="RNase_CAF1"/>
</dbReference>
<evidence type="ECO:0000256" key="2">
    <source>
        <dbReference type="ARBA" id="ARBA00004123"/>
    </source>
</evidence>
<feature type="compositionally biased region" description="Low complexity" evidence="15">
    <location>
        <begin position="18"/>
        <end position="50"/>
    </location>
</feature>
<keyword evidence="10" id="KW-0269">Exonuclease</keyword>
<gene>
    <name evidence="16" type="ORF">SI65_09021</name>
</gene>
<comment type="subcellular location">
    <subcellularLocation>
        <location evidence="3">Cytoplasm</location>
    </subcellularLocation>
    <subcellularLocation>
        <location evidence="2">Nucleus</location>
    </subcellularLocation>
</comment>
<protein>
    <recommendedName>
        <fullName evidence="5">poly(A)-specific ribonuclease</fullName>
        <ecNumber evidence="5">3.1.13.4</ecNumber>
    </recommendedName>
</protein>
<keyword evidence="11" id="KW-0694">RNA-binding</keyword>
<dbReference type="VEuPathDB" id="FungiDB:SI65_09021"/>
<evidence type="ECO:0000256" key="13">
    <source>
        <dbReference type="ARBA" id="ARBA00023163"/>
    </source>
</evidence>
<keyword evidence="12" id="KW-0805">Transcription regulation</keyword>
<dbReference type="OrthoDB" id="1164111at2759"/>
<dbReference type="Proteomes" id="UP000094569">
    <property type="component" value="Unassembled WGS sequence"/>
</dbReference>
<evidence type="ECO:0000256" key="3">
    <source>
        <dbReference type="ARBA" id="ARBA00004496"/>
    </source>
</evidence>
<evidence type="ECO:0000256" key="12">
    <source>
        <dbReference type="ARBA" id="ARBA00023015"/>
    </source>
</evidence>
<dbReference type="InterPro" id="IPR036397">
    <property type="entry name" value="RNaseH_sf"/>
</dbReference>
<dbReference type="GO" id="GO:0005737">
    <property type="term" value="C:cytoplasm"/>
    <property type="evidence" value="ECO:0007669"/>
    <property type="project" value="UniProtKB-SubCell"/>
</dbReference>